<dbReference type="Pfam" id="PF03171">
    <property type="entry name" value="2OG-FeII_Oxy"/>
    <property type="match status" value="1"/>
</dbReference>
<evidence type="ECO:0000256" key="3">
    <source>
        <dbReference type="ARBA" id="ARBA00023002"/>
    </source>
</evidence>
<evidence type="ECO:0000313" key="7">
    <source>
        <dbReference type="Proteomes" id="UP001206925"/>
    </source>
</evidence>
<keyword evidence="7" id="KW-1185">Reference proteome</keyword>
<protein>
    <recommendedName>
        <fullName evidence="5">Isopenicillin N synthase-like Fe(2+) 2OG dioxygenase domain-containing protein</fullName>
    </recommendedName>
</protein>
<evidence type="ECO:0000313" key="6">
    <source>
        <dbReference type="EMBL" id="KAI7753768.1"/>
    </source>
</evidence>
<dbReference type="InterPro" id="IPR044861">
    <property type="entry name" value="IPNS-like_FE2OG_OXY"/>
</dbReference>
<comment type="similarity">
    <text evidence="1">Belongs to the iron/ascorbate-dependent oxidoreductase family.</text>
</comment>
<dbReference type="AlphaFoldDB" id="A0AAD5D4H9"/>
<keyword evidence="4" id="KW-0408">Iron</keyword>
<dbReference type="InterPro" id="IPR027443">
    <property type="entry name" value="IPNS-like_sf"/>
</dbReference>
<name>A0AAD5D4H9_AMBAR</name>
<dbReference type="Proteomes" id="UP001206925">
    <property type="component" value="Unassembled WGS sequence"/>
</dbReference>
<feature type="domain" description="Isopenicillin N synthase-like Fe(2+) 2OG dioxygenase" evidence="5">
    <location>
        <begin position="121"/>
        <end position="180"/>
    </location>
</feature>
<keyword evidence="3" id="KW-0560">Oxidoreductase</keyword>
<comment type="caution">
    <text evidence="6">The sequence shown here is derived from an EMBL/GenBank/DDBJ whole genome shotgun (WGS) entry which is preliminary data.</text>
</comment>
<reference evidence="6" key="1">
    <citation type="submission" date="2022-06" db="EMBL/GenBank/DDBJ databases">
        <title>Uncovering the hologenomic basis of an extraordinary plant invasion.</title>
        <authorList>
            <person name="Bieker V.C."/>
            <person name="Martin M.D."/>
            <person name="Gilbert T."/>
            <person name="Hodgins K."/>
            <person name="Battlay P."/>
            <person name="Petersen B."/>
            <person name="Wilson J."/>
        </authorList>
    </citation>
    <scope>NUCLEOTIDE SEQUENCE</scope>
    <source>
        <strain evidence="6">AA19_3_7</strain>
        <tissue evidence="6">Leaf</tissue>
    </source>
</reference>
<keyword evidence="2" id="KW-0479">Metal-binding</keyword>
<organism evidence="6 7">
    <name type="scientific">Ambrosia artemisiifolia</name>
    <name type="common">Common ragweed</name>
    <dbReference type="NCBI Taxonomy" id="4212"/>
    <lineage>
        <taxon>Eukaryota</taxon>
        <taxon>Viridiplantae</taxon>
        <taxon>Streptophyta</taxon>
        <taxon>Embryophyta</taxon>
        <taxon>Tracheophyta</taxon>
        <taxon>Spermatophyta</taxon>
        <taxon>Magnoliopsida</taxon>
        <taxon>eudicotyledons</taxon>
        <taxon>Gunneridae</taxon>
        <taxon>Pentapetalae</taxon>
        <taxon>asterids</taxon>
        <taxon>campanulids</taxon>
        <taxon>Asterales</taxon>
        <taxon>Asteraceae</taxon>
        <taxon>Asteroideae</taxon>
        <taxon>Heliantheae alliance</taxon>
        <taxon>Heliantheae</taxon>
        <taxon>Ambrosia</taxon>
    </lineage>
</organism>
<gene>
    <name evidence="6" type="ORF">M8C21_011687</name>
</gene>
<dbReference type="GO" id="GO:0046872">
    <property type="term" value="F:metal ion binding"/>
    <property type="evidence" value="ECO:0007669"/>
    <property type="project" value="UniProtKB-KW"/>
</dbReference>
<dbReference type="GO" id="GO:0016491">
    <property type="term" value="F:oxidoreductase activity"/>
    <property type="evidence" value="ECO:0007669"/>
    <property type="project" value="UniProtKB-KW"/>
</dbReference>
<evidence type="ECO:0000256" key="4">
    <source>
        <dbReference type="ARBA" id="ARBA00023004"/>
    </source>
</evidence>
<sequence length="197" mass="21745">GVKGLVDAAAGGVVDIPNIFIRPPDEVAEDLELSRSSLQVPVIDLNGVGEKGTNWRDTLVIDMAYTYDLHLHDLPSVCRESTVDYLKHVTKFVDTLFELLSEALGLDANYLKCMELDKGKTLVGHYYPACPKPDRTLGISKHTDASFITLLVQDDVGGLQVLYQNQWVSVDPISSALVVPTLSQKKTPYKRTKCLKD</sequence>
<proteinExistence type="inferred from homology"/>
<dbReference type="SUPFAM" id="SSF51197">
    <property type="entry name" value="Clavaminate synthase-like"/>
    <property type="match status" value="1"/>
</dbReference>
<dbReference type="PANTHER" id="PTHR10209:SF429">
    <property type="entry name" value="1-AMINOCYCLOPROPANE-1-CARBOXYLATE OXIDASE HOMOLOG 1-LIKE"/>
    <property type="match status" value="1"/>
</dbReference>
<accession>A0AAD5D4H9</accession>
<dbReference type="PANTHER" id="PTHR10209">
    <property type="entry name" value="OXIDOREDUCTASE, 2OG-FE II OXYGENASE FAMILY PROTEIN"/>
    <property type="match status" value="1"/>
</dbReference>
<evidence type="ECO:0000256" key="1">
    <source>
        <dbReference type="ARBA" id="ARBA00008056"/>
    </source>
</evidence>
<dbReference type="EMBL" id="JAMZMK010005274">
    <property type="protein sequence ID" value="KAI7753768.1"/>
    <property type="molecule type" value="Genomic_DNA"/>
</dbReference>
<dbReference type="Gene3D" id="2.60.120.330">
    <property type="entry name" value="B-lactam Antibiotic, Isopenicillin N Synthase, Chain"/>
    <property type="match status" value="1"/>
</dbReference>
<feature type="non-terminal residue" evidence="6">
    <location>
        <position position="1"/>
    </location>
</feature>
<evidence type="ECO:0000256" key="2">
    <source>
        <dbReference type="ARBA" id="ARBA00022723"/>
    </source>
</evidence>
<evidence type="ECO:0000259" key="5">
    <source>
        <dbReference type="Pfam" id="PF03171"/>
    </source>
</evidence>